<feature type="domain" description="Cadherin" evidence="10">
    <location>
        <begin position="34"/>
        <end position="79"/>
    </location>
</feature>
<evidence type="ECO:0000256" key="1">
    <source>
        <dbReference type="ARBA" id="ARBA00004167"/>
    </source>
</evidence>
<keyword evidence="2" id="KW-0812">Transmembrane</keyword>
<feature type="domain" description="Cadherin" evidence="10">
    <location>
        <begin position="204"/>
        <end position="296"/>
    </location>
</feature>
<evidence type="ECO:0000256" key="6">
    <source>
        <dbReference type="ARBA" id="ARBA00022989"/>
    </source>
</evidence>
<dbReference type="InterPro" id="IPR002126">
    <property type="entry name" value="Cadherin-like_dom"/>
</dbReference>
<dbReference type="STRING" id="400727.A0A2T7Q0N2"/>
<dbReference type="Proteomes" id="UP000245119">
    <property type="component" value="Linkage Group LG1"/>
</dbReference>
<dbReference type="PROSITE" id="PS50268">
    <property type="entry name" value="CADHERIN_2"/>
    <property type="match status" value="3"/>
</dbReference>
<keyword evidence="3" id="KW-0732">Signal</keyword>
<gene>
    <name evidence="11" type="ORF">C0Q70_01864</name>
</gene>
<keyword evidence="5 8" id="KW-0106">Calcium</keyword>
<evidence type="ECO:0000256" key="5">
    <source>
        <dbReference type="ARBA" id="ARBA00022837"/>
    </source>
</evidence>
<organism evidence="11 12">
    <name type="scientific">Pomacea canaliculata</name>
    <name type="common">Golden apple snail</name>
    <dbReference type="NCBI Taxonomy" id="400727"/>
    <lineage>
        <taxon>Eukaryota</taxon>
        <taxon>Metazoa</taxon>
        <taxon>Spiralia</taxon>
        <taxon>Lophotrochozoa</taxon>
        <taxon>Mollusca</taxon>
        <taxon>Gastropoda</taxon>
        <taxon>Caenogastropoda</taxon>
        <taxon>Architaenioglossa</taxon>
        <taxon>Ampullarioidea</taxon>
        <taxon>Ampullariidae</taxon>
        <taxon>Pomacea</taxon>
    </lineage>
</organism>
<dbReference type="PANTHER" id="PTHR24026:SF126">
    <property type="entry name" value="PROTOCADHERIN FAT 4"/>
    <property type="match status" value="1"/>
</dbReference>
<feature type="domain" description="Cadherin" evidence="10">
    <location>
        <begin position="80"/>
        <end position="202"/>
    </location>
</feature>
<evidence type="ECO:0000256" key="7">
    <source>
        <dbReference type="ARBA" id="ARBA00023136"/>
    </source>
</evidence>
<dbReference type="PROSITE" id="PS00232">
    <property type="entry name" value="CADHERIN_1"/>
    <property type="match status" value="1"/>
</dbReference>
<dbReference type="GO" id="GO:0005886">
    <property type="term" value="C:plasma membrane"/>
    <property type="evidence" value="ECO:0007669"/>
    <property type="project" value="UniProtKB-SubCell"/>
</dbReference>
<dbReference type="SUPFAM" id="SSF49313">
    <property type="entry name" value="Cadherin-like"/>
    <property type="match status" value="2"/>
</dbReference>
<evidence type="ECO:0000256" key="9">
    <source>
        <dbReference type="SAM" id="MobiDB-lite"/>
    </source>
</evidence>
<dbReference type="CDD" id="cd11304">
    <property type="entry name" value="Cadherin_repeat"/>
    <property type="match status" value="2"/>
</dbReference>
<dbReference type="GO" id="GO:0005509">
    <property type="term" value="F:calcium ion binding"/>
    <property type="evidence" value="ECO:0007669"/>
    <property type="project" value="UniProtKB-UniRule"/>
</dbReference>
<evidence type="ECO:0000313" key="11">
    <source>
        <dbReference type="EMBL" id="PVD39236.1"/>
    </source>
</evidence>
<dbReference type="EMBL" id="PZQS01000001">
    <property type="protein sequence ID" value="PVD39236.1"/>
    <property type="molecule type" value="Genomic_DNA"/>
</dbReference>
<keyword evidence="7" id="KW-0472">Membrane</keyword>
<dbReference type="PANTHER" id="PTHR24026">
    <property type="entry name" value="FAT ATYPICAL CADHERIN-RELATED"/>
    <property type="match status" value="1"/>
</dbReference>
<dbReference type="AlphaFoldDB" id="A0A2T7Q0N2"/>
<dbReference type="SMART" id="SM00112">
    <property type="entry name" value="CA"/>
    <property type="match status" value="2"/>
</dbReference>
<sequence>MAPAPTTTPSTASTAARWTSSESTSRLERSSWRLERDWTGRKKSVHSPVSATDRGNRPLTGYCNVTITLGNVNDEMPQFSEAVRSTTVRENLAVGSSVLTYTATDSDDDSSLRYSCLRNLTLAYDERGRKIDAAAKGVDRYFDINSTSGIVYVASVLDRETAERIVVTILVEDTKAVQPPQQSATAILTITLSDYNDNAPTFIPSSQYRANVSEGLALDSAILRVEATDADRGQEIRFELASASQDTLGVNSFNIDSSTGVVTLKQKLDFEVKTSFTFLIVAKDNGSPQLSSSATVCSEC</sequence>
<dbReference type="InterPro" id="IPR015919">
    <property type="entry name" value="Cadherin-like_sf"/>
</dbReference>
<dbReference type="InterPro" id="IPR020894">
    <property type="entry name" value="Cadherin_CS"/>
</dbReference>
<accession>A0A2T7Q0N2</accession>
<keyword evidence="6" id="KW-1133">Transmembrane helix</keyword>
<dbReference type="PRINTS" id="PR00205">
    <property type="entry name" value="CADHERIN"/>
</dbReference>
<feature type="compositionally biased region" description="Low complexity" evidence="9">
    <location>
        <begin position="1"/>
        <end position="24"/>
    </location>
</feature>
<comment type="subcellular location">
    <subcellularLocation>
        <location evidence="1">Membrane</location>
        <topology evidence="1">Single-pass membrane protein</topology>
    </subcellularLocation>
</comment>
<dbReference type="GO" id="GO:0007156">
    <property type="term" value="P:homophilic cell adhesion via plasma membrane adhesion molecules"/>
    <property type="evidence" value="ECO:0007669"/>
    <property type="project" value="InterPro"/>
</dbReference>
<proteinExistence type="predicted"/>
<evidence type="ECO:0000256" key="2">
    <source>
        <dbReference type="ARBA" id="ARBA00022692"/>
    </source>
</evidence>
<protein>
    <recommendedName>
        <fullName evidence="10">Cadherin domain-containing protein</fullName>
    </recommendedName>
</protein>
<keyword evidence="12" id="KW-1185">Reference proteome</keyword>
<dbReference type="Pfam" id="PF00028">
    <property type="entry name" value="Cadherin"/>
    <property type="match status" value="2"/>
</dbReference>
<comment type="caution">
    <text evidence="11">The sequence shown here is derived from an EMBL/GenBank/DDBJ whole genome shotgun (WGS) entry which is preliminary data.</text>
</comment>
<evidence type="ECO:0000256" key="4">
    <source>
        <dbReference type="ARBA" id="ARBA00022737"/>
    </source>
</evidence>
<dbReference type="OrthoDB" id="6162809at2759"/>
<evidence type="ECO:0000259" key="10">
    <source>
        <dbReference type="PROSITE" id="PS50268"/>
    </source>
</evidence>
<keyword evidence="4" id="KW-0677">Repeat</keyword>
<evidence type="ECO:0000256" key="8">
    <source>
        <dbReference type="PROSITE-ProRule" id="PRU00043"/>
    </source>
</evidence>
<dbReference type="Gene3D" id="2.60.40.60">
    <property type="entry name" value="Cadherins"/>
    <property type="match status" value="3"/>
</dbReference>
<name>A0A2T7Q0N2_POMCA</name>
<evidence type="ECO:0000313" key="12">
    <source>
        <dbReference type="Proteomes" id="UP000245119"/>
    </source>
</evidence>
<dbReference type="FunFam" id="2.60.40.60:FF:000033">
    <property type="entry name" value="FAT atypical cadherin 1"/>
    <property type="match status" value="1"/>
</dbReference>
<reference evidence="11 12" key="1">
    <citation type="submission" date="2018-04" db="EMBL/GenBank/DDBJ databases">
        <title>The genome of golden apple snail Pomacea canaliculata provides insight into stress tolerance and invasive adaptation.</title>
        <authorList>
            <person name="Liu C."/>
            <person name="Liu B."/>
            <person name="Ren Y."/>
            <person name="Zhang Y."/>
            <person name="Wang H."/>
            <person name="Li S."/>
            <person name="Jiang F."/>
            <person name="Yin L."/>
            <person name="Zhang G."/>
            <person name="Qian W."/>
            <person name="Fan W."/>
        </authorList>
    </citation>
    <scope>NUCLEOTIDE SEQUENCE [LARGE SCALE GENOMIC DNA]</scope>
    <source>
        <strain evidence="11">SZHN2017</strain>
        <tissue evidence="11">Muscle</tissue>
    </source>
</reference>
<feature type="region of interest" description="Disordered" evidence="9">
    <location>
        <begin position="1"/>
        <end position="32"/>
    </location>
</feature>
<evidence type="ECO:0000256" key="3">
    <source>
        <dbReference type="ARBA" id="ARBA00022729"/>
    </source>
</evidence>